<keyword evidence="4" id="KW-0378">Hydrolase</keyword>
<dbReference type="GO" id="GO:0004198">
    <property type="term" value="F:calcium-dependent cysteine-type endopeptidase activity"/>
    <property type="evidence" value="ECO:0007669"/>
    <property type="project" value="InterPro"/>
</dbReference>
<dbReference type="Proteomes" id="UP000054928">
    <property type="component" value="Unassembled WGS sequence"/>
</dbReference>
<evidence type="ECO:0000256" key="2">
    <source>
        <dbReference type="SAM" id="MobiDB-lite"/>
    </source>
</evidence>
<evidence type="ECO:0000313" key="5">
    <source>
        <dbReference type="Proteomes" id="UP000054928"/>
    </source>
</evidence>
<feature type="domain" description="Calpain catalytic" evidence="3">
    <location>
        <begin position="394"/>
        <end position="458"/>
    </location>
</feature>
<dbReference type="RefSeq" id="XP_024574390.1">
    <property type="nucleotide sequence ID" value="XM_024723411.1"/>
</dbReference>
<feature type="region of interest" description="Disordered" evidence="2">
    <location>
        <begin position="527"/>
        <end position="561"/>
    </location>
</feature>
<dbReference type="InterPro" id="IPR038765">
    <property type="entry name" value="Papain-like_cys_pep_sf"/>
</dbReference>
<dbReference type="GO" id="GO:0006508">
    <property type="term" value="P:proteolysis"/>
    <property type="evidence" value="ECO:0007669"/>
    <property type="project" value="UniProtKB-KW"/>
</dbReference>
<reference evidence="5" key="1">
    <citation type="submission" date="2014-09" db="EMBL/GenBank/DDBJ databases">
        <authorList>
            <person name="Sharma Rahul"/>
            <person name="Thines Marco"/>
        </authorList>
    </citation>
    <scope>NUCLEOTIDE SEQUENCE [LARGE SCALE GENOMIC DNA]</scope>
</reference>
<dbReference type="GeneID" id="36401118"/>
<accession>A0A0P1AB99</accession>
<evidence type="ECO:0000259" key="3">
    <source>
        <dbReference type="PROSITE" id="PS50203"/>
    </source>
</evidence>
<dbReference type="InterPro" id="IPR001300">
    <property type="entry name" value="Peptidase_C2_calpain_cat"/>
</dbReference>
<dbReference type="PANTHER" id="PTHR46298:SF1">
    <property type="entry name" value="ANDROGLOBIN"/>
    <property type="match status" value="1"/>
</dbReference>
<dbReference type="SUPFAM" id="SSF54001">
    <property type="entry name" value="Cysteine proteinases"/>
    <property type="match status" value="1"/>
</dbReference>
<dbReference type="STRING" id="4781.A0A0P1AB99"/>
<keyword evidence="4" id="KW-0645">Protease</keyword>
<protein>
    <submittedName>
        <fullName evidence="4">Cytosolic Ca2-dependent cysteine protease (Calpain), large subunit (EF-Hand protein superfamily)</fullName>
    </submittedName>
</protein>
<dbReference type="InterPro" id="IPR053033">
    <property type="entry name" value="Androglobin-like"/>
</dbReference>
<organism evidence="4 5">
    <name type="scientific">Plasmopara halstedii</name>
    <name type="common">Downy mildew of sunflower</name>
    <dbReference type="NCBI Taxonomy" id="4781"/>
    <lineage>
        <taxon>Eukaryota</taxon>
        <taxon>Sar</taxon>
        <taxon>Stramenopiles</taxon>
        <taxon>Oomycota</taxon>
        <taxon>Peronosporomycetes</taxon>
        <taxon>Peronosporales</taxon>
        <taxon>Peronosporaceae</taxon>
        <taxon>Plasmopara</taxon>
    </lineage>
</organism>
<comment type="caution">
    <text evidence="1">Lacks conserved residue(s) required for the propagation of feature annotation.</text>
</comment>
<dbReference type="OrthoDB" id="167576at2759"/>
<dbReference type="EMBL" id="CCYD01000291">
    <property type="protein sequence ID" value="CEG38021.1"/>
    <property type="molecule type" value="Genomic_DNA"/>
</dbReference>
<dbReference type="Pfam" id="PF00648">
    <property type="entry name" value="Peptidase_C2"/>
    <property type="match status" value="1"/>
</dbReference>
<name>A0A0P1AB99_PLAHL</name>
<dbReference type="PROSITE" id="PS50203">
    <property type="entry name" value="CALPAIN_CAT"/>
    <property type="match status" value="1"/>
</dbReference>
<evidence type="ECO:0000256" key="1">
    <source>
        <dbReference type="PROSITE-ProRule" id="PRU00239"/>
    </source>
</evidence>
<dbReference type="OMA" id="FPEWTDP"/>
<dbReference type="PANTHER" id="PTHR46298">
    <property type="entry name" value="ANDROGLOBIN"/>
    <property type="match status" value="1"/>
</dbReference>
<proteinExistence type="predicted"/>
<evidence type="ECO:0000313" key="4">
    <source>
        <dbReference type="EMBL" id="CEG38021.1"/>
    </source>
</evidence>
<keyword evidence="5" id="KW-1185">Reference proteome</keyword>
<sequence length="1294" mass="146757">MVTTAYVDTHSMMREAYVCAVLPTQRNQKEAECQRAWFKVHKEWKHEYKPTRASKREDKDHINNCFSATAPIKLTTEKKMSDFPHTALSYRKPSPPETLPPTASIPPLWRTDAMPTEVFPEWTDPTTLSAEHWCTLEQPFNDFLTPKSVLVPDEAKDLTDTITWKRPSEFLPMITQEYSSPQPESKIALKKSTVFGTENGGFGNLSSQKKTHICVYKSNKSSGLSNSSSTLPPTAILQQHDHVLRIPRDFQRRWSAEQLETWEAWAKEEERIKQDLQHRELVYMSFEDAIAYIVNERPTNGDFDSDDLVDDGIEDEILLPSMNLSYTISPWGMAPPPRMEITPNSVYKPEIPRGDIIHSAMASYFRIVEQLYHSSNRRNHDGITFSVPFLWQAIYPQDSDGQPVYNPGGKYSVKLFVLGRWRRVDIDDKLPLDSNGNYIYLSSSLKYELWPCLLVKALYTAMYMLHSTLVNQEVRHQQNMCQDVIQTMLALTSWKVSRWEHIENDISNENVFHQVLEYVPSSRQSRQAEGNSEGISASEGLADGTTDDSQSVTLKKPSTENNPKPCAAICYVGVNKIAHMAPGELVLVTDVVGDFGSTIFKVVRQGAPVTISEESTGYSELIVLLIHPPLQFSDTVVREWKPNAEFEQSDNLSATLVPFEAPRVQFVVITVQDPISKHLSKQLSGSVSSGLVQKRVNFVASLTSIQPPEELNRRKDHMCNSLAYMANHRSIDANDSVILIEMKDEMTLSTSSPPSIITLDSTFSRFISISPEDQDKIVYRLYLQQTLRYGYSIEVESDHNIVLQDAPTYWRSLSKLHVMECDGQYPVMLPNTWNILLKYSFELLSSTQKDEDMPPSSPDLNIDFHLSEDLLKNFSHVTIVNDRTGKTEEISTLCTKITLPSAFDCATCDGINRLAYTIVVDCVPGNFHVREGKWNLTLASEWKFSKPLTHNMKVTSFEGVYEPNSSLLCFRDVIVAPKTSIWTSFQFQFQSDAGPLDNLVPQLTIFDAATNQPLQIREITSRGETRVLQLPFVSAIENGQAPSGKSYIIQGSIDQASSVVPNVLWSLCPFRSTFDSIVPKERTPASVDENAHSEFSLNILPLDLCRTSSGIKWKLTCWSTEEVKLQQDNATELKFKIVRASWAEKASNRTTNGAVSRLLYLGKLEDAKAVITRDKMTDEQIVVMRSRFEWIQAAKANVVLKTGASETNLKEIKVETKEQVWEEDFTERKRLLREQMDAVDADKDQRLVSRLLDKEVCANETKYLIQSVIDRRASSTKKQQKLTQQLALMQTLIV</sequence>